<name>A0ABY8LC39_9RHOB</name>
<keyword evidence="2" id="KW-0520">NAD</keyword>
<dbReference type="Gene3D" id="3.40.50.720">
    <property type="entry name" value="NAD(P)-binding Rossmann-like Domain"/>
    <property type="match status" value="2"/>
</dbReference>
<keyword evidence="1 3" id="KW-0560">Oxidoreductase</keyword>
<dbReference type="RefSeq" id="WP_279965644.1">
    <property type="nucleotide sequence ID" value="NZ_CP122537.1"/>
</dbReference>
<evidence type="ECO:0000259" key="4">
    <source>
        <dbReference type="Pfam" id="PF00389"/>
    </source>
</evidence>
<reference evidence="6 7" key="1">
    <citation type="submission" date="2023-04" db="EMBL/GenBank/DDBJ databases">
        <title>Jannaschia ovalis sp. nov., a marine bacterium isolated from sea tidal flat.</title>
        <authorList>
            <person name="Kwon D.Y."/>
            <person name="Kim J.-J."/>
        </authorList>
    </citation>
    <scope>NUCLEOTIDE SEQUENCE [LARGE SCALE GENOMIC DNA]</scope>
    <source>
        <strain evidence="6 7">GRR-S6-38</strain>
    </source>
</reference>
<dbReference type="PANTHER" id="PTHR10996:SF178">
    <property type="entry name" value="2-HYDROXYACID DEHYDROGENASE YGL185C-RELATED"/>
    <property type="match status" value="1"/>
</dbReference>
<evidence type="ECO:0000256" key="2">
    <source>
        <dbReference type="ARBA" id="ARBA00023027"/>
    </source>
</evidence>
<feature type="domain" description="D-isomer specific 2-hydroxyacid dehydrogenase NAD-binding" evidence="5">
    <location>
        <begin position="107"/>
        <end position="278"/>
    </location>
</feature>
<dbReference type="InterPro" id="IPR050223">
    <property type="entry name" value="D-isomer_2-hydroxyacid_DH"/>
</dbReference>
<keyword evidence="7" id="KW-1185">Reference proteome</keyword>
<evidence type="ECO:0000256" key="3">
    <source>
        <dbReference type="RuleBase" id="RU003719"/>
    </source>
</evidence>
<proteinExistence type="inferred from homology"/>
<dbReference type="EMBL" id="CP122537">
    <property type="protein sequence ID" value="WGH78893.1"/>
    <property type="molecule type" value="Genomic_DNA"/>
</dbReference>
<evidence type="ECO:0000313" key="7">
    <source>
        <dbReference type="Proteomes" id="UP001243420"/>
    </source>
</evidence>
<evidence type="ECO:0000313" key="6">
    <source>
        <dbReference type="EMBL" id="WGH78893.1"/>
    </source>
</evidence>
<organism evidence="6 7">
    <name type="scientific">Jannaschia ovalis</name>
    <dbReference type="NCBI Taxonomy" id="3038773"/>
    <lineage>
        <taxon>Bacteria</taxon>
        <taxon>Pseudomonadati</taxon>
        <taxon>Pseudomonadota</taxon>
        <taxon>Alphaproteobacteria</taxon>
        <taxon>Rhodobacterales</taxon>
        <taxon>Roseobacteraceae</taxon>
        <taxon>Jannaschia</taxon>
    </lineage>
</organism>
<dbReference type="Proteomes" id="UP001243420">
    <property type="component" value="Chromosome"/>
</dbReference>
<dbReference type="Pfam" id="PF00389">
    <property type="entry name" value="2-Hacid_dh"/>
    <property type="match status" value="1"/>
</dbReference>
<protein>
    <submittedName>
        <fullName evidence="6">2-hydroxyacid dehydrogenase</fullName>
    </submittedName>
</protein>
<dbReference type="CDD" id="cd12156">
    <property type="entry name" value="HPPR"/>
    <property type="match status" value="1"/>
</dbReference>
<dbReference type="PANTHER" id="PTHR10996">
    <property type="entry name" value="2-HYDROXYACID DEHYDROGENASE-RELATED"/>
    <property type="match status" value="1"/>
</dbReference>
<sequence length="315" mass="33874">MTDLLQIGGITPRMEAALADRFDIHVLFDLEDRQAWLAENGDRIEAILTNGHHGVPEDVALATPNLKVVSSYGVGYDAIDAPAFAARGIKIAHTPDVLNDEVADTFVALWLAVSRGIVVADRFARSGAWEDGAFPLTRSVQKRRVGILGLGRIGEEIANRIKCFRGDVHYHSRSRKDVDYTYHDSPAALAEAVEVLVAITPGGPETEHLVNAEVLKALGPEGILINVSRGSVVDEAALIAALQAGEIAGAGLDVFAEEPKIPQALKEMENVVLLPHVGSATHETRAAMGDLTVRNLLSWLKDGSVETPVPECRHL</sequence>
<dbReference type="InterPro" id="IPR006140">
    <property type="entry name" value="D-isomer_DH_NAD-bd"/>
</dbReference>
<dbReference type="SUPFAM" id="SSF51735">
    <property type="entry name" value="NAD(P)-binding Rossmann-fold domains"/>
    <property type="match status" value="1"/>
</dbReference>
<dbReference type="InterPro" id="IPR006139">
    <property type="entry name" value="D-isomer_2_OHA_DH_cat_dom"/>
</dbReference>
<dbReference type="Pfam" id="PF02826">
    <property type="entry name" value="2-Hacid_dh_C"/>
    <property type="match status" value="1"/>
</dbReference>
<evidence type="ECO:0000259" key="5">
    <source>
        <dbReference type="Pfam" id="PF02826"/>
    </source>
</evidence>
<dbReference type="SUPFAM" id="SSF52283">
    <property type="entry name" value="Formate/glycerate dehydrogenase catalytic domain-like"/>
    <property type="match status" value="1"/>
</dbReference>
<comment type="similarity">
    <text evidence="3">Belongs to the D-isomer specific 2-hydroxyacid dehydrogenase family.</text>
</comment>
<dbReference type="InterPro" id="IPR029752">
    <property type="entry name" value="D-isomer_DH_CS1"/>
</dbReference>
<dbReference type="InterPro" id="IPR036291">
    <property type="entry name" value="NAD(P)-bd_dom_sf"/>
</dbReference>
<feature type="domain" description="D-isomer specific 2-hydroxyacid dehydrogenase catalytic" evidence="4">
    <location>
        <begin position="31"/>
        <end position="309"/>
    </location>
</feature>
<evidence type="ECO:0000256" key="1">
    <source>
        <dbReference type="ARBA" id="ARBA00023002"/>
    </source>
</evidence>
<accession>A0ABY8LC39</accession>
<gene>
    <name evidence="6" type="ORF">P8627_01125</name>
</gene>
<dbReference type="PROSITE" id="PS00065">
    <property type="entry name" value="D_2_HYDROXYACID_DH_1"/>
    <property type="match status" value="1"/>
</dbReference>